<sequence>MTNAAITAIDPTLAVHKRGLTSKIGENSWDLKSESRLRRHDLGSVGKSHSVIYDIAGIFLNVTTPIHIFYSCPLPGTRSIDLMARVAALVAANPPSGQSHAALSGHPSS</sequence>
<accession>G7HZA8</accession>
<evidence type="ECO:0000313" key="2">
    <source>
        <dbReference type="Proteomes" id="UP000004840"/>
    </source>
</evidence>
<protein>
    <submittedName>
        <fullName evidence="1">Uncharacterized protein</fullName>
    </submittedName>
</protein>
<name>G7HZA8_9CORY</name>
<reference evidence="1 2" key="1">
    <citation type="journal article" date="2012" name="J. Bacteriol.">
        <title>Genome Sequence of Corynebacterium casei UCMA 3821, Isolated from a Smear-Ripened Cheese.</title>
        <authorList>
            <person name="Monnet C."/>
            <person name="Loux V."/>
            <person name="Bento P."/>
            <person name="Gibrat J.F."/>
            <person name="Straub C."/>
            <person name="Bonnarme P."/>
            <person name="Landaud S."/>
            <person name="Irlinger F."/>
        </authorList>
    </citation>
    <scope>NUCLEOTIDE SEQUENCE [LARGE SCALE GENOMIC DNA]</scope>
    <source>
        <strain evidence="1 2">UCMA 3821</strain>
    </source>
</reference>
<evidence type="ECO:0000313" key="1">
    <source>
        <dbReference type="EMBL" id="CCE55523.1"/>
    </source>
</evidence>
<organism evidence="1 2">
    <name type="scientific">Corynebacterium casei UCMA 3821</name>
    <dbReference type="NCBI Taxonomy" id="1110505"/>
    <lineage>
        <taxon>Bacteria</taxon>
        <taxon>Bacillati</taxon>
        <taxon>Actinomycetota</taxon>
        <taxon>Actinomycetes</taxon>
        <taxon>Mycobacteriales</taxon>
        <taxon>Corynebacteriaceae</taxon>
        <taxon>Corynebacterium</taxon>
    </lineage>
</organism>
<proteinExistence type="predicted"/>
<gene>
    <name evidence="1" type="ORF">CCAS_10125</name>
</gene>
<dbReference type="EMBL" id="CAFW01000081">
    <property type="protein sequence ID" value="CCE55523.1"/>
    <property type="molecule type" value="Genomic_DNA"/>
</dbReference>
<dbReference type="Proteomes" id="UP000004840">
    <property type="component" value="Unassembled WGS sequence"/>
</dbReference>
<comment type="caution">
    <text evidence="1">The sequence shown here is derived from an EMBL/GenBank/DDBJ whole genome shotgun (WGS) entry which is preliminary data.</text>
</comment>
<dbReference type="AlphaFoldDB" id="G7HZA8"/>